<dbReference type="InterPro" id="IPR003871">
    <property type="entry name" value="RFA1B/D_OB_1st"/>
</dbReference>
<keyword evidence="3" id="KW-1185">Reference proteome</keyword>
<dbReference type="PANTHER" id="PTHR12224">
    <property type="entry name" value="BETA-1,4-MANNOSYL-GLYCOPROTEIN BETA-1,4-N-ACETYLGLUCOSAMINYL-TRANSFERASE"/>
    <property type="match status" value="1"/>
</dbReference>
<dbReference type="GO" id="GO:0003830">
    <property type="term" value="F:beta-1,4-mannosylglycoprotein 4-beta-N-acetylglucosaminyltransferase activity"/>
    <property type="evidence" value="ECO:0007669"/>
    <property type="project" value="InterPro"/>
</dbReference>
<evidence type="ECO:0000259" key="1">
    <source>
        <dbReference type="Pfam" id="PF02721"/>
    </source>
</evidence>
<dbReference type="Pfam" id="PF02721">
    <property type="entry name" value="DUF223"/>
    <property type="match status" value="1"/>
</dbReference>
<dbReference type="PANTHER" id="PTHR12224:SF0">
    <property type="entry name" value="BETA-1,4-MANNOSYL-GLYCOPROTEIN 4-BETA-N-ACETYLGLUCOSAMINYLTRANSFERASE"/>
    <property type="match status" value="1"/>
</dbReference>
<dbReference type="GO" id="GO:0006044">
    <property type="term" value="P:N-acetylglucosamine metabolic process"/>
    <property type="evidence" value="ECO:0007669"/>
    <property type="project" value="TreeGrafter"/>
</dbReference>
<dbReference type="EMBL" id="JACGCM010001497">
    <property type="protein sequence ID" value="KAF6154461.1"/>
    <property type="molecule type" value="Genomic_DNA"/>
</dbReference>
<evidence type="ECO:0000313" key="2">
    <source>
        <dbReference type="EMBL" id="KAF6154461.1"/>
    </source>
</evidence>
<accession>A0A7J7MHZ1</accession>
<feature type="domain" description="Replication protein A 70 kDa DNA-binding subunit B/D first OB fold" evidence="1">
    <location>
        <begin position="159"/>
        <end position="227"/>
    </location>
</feature>
<dbReference type="SUPFAM" id="SSF50249">
    <property type="entry name" value="Nucleic acid-binding proteins"/>
    <property type="match status" value="1"/>
</dbReference>
<evidence type="ECO:0000313" key="3">
    <source>
        <dbReference type="Proteomes" id="UP000541444"/>
    </source>
</evidence>
<name>A0A7J7MHZ1_9MAGN</name>
<protein>
    <recommendedName>
        <fullName evidence="1">Replication protein A 70 kDa DNA-binding subunit B/D first OB fold domain-containing protein</fullName>
    </recommendedName>
</protein>
<dbReference type="InterPro" id="IPR006813">
    <property type="entry name" value="Glyco_trans_17"/>
</dbReference>
<dbReference type="Pfam" id="PF04724">
    <property type="entry name" value="Glyco_transf_17"/>
    <property type="match status" value="1"/>
</dbReference>
<reference evidence="2 3" key="1">
    <citation type="journal article" date="2020" name="IScience">
        <title>Genome Sequencing of the Endangered Kingdonia uniflora (Circaeasteraceae, Ranunculales) Reveals Potential Mechanisms of Evolutionary Specialization.</title>
        <authorList>
            <person name="Sun Y."/>
            <person name="Deng T."/>
            <person name="Zhang A."/>
            <person name="Moore M.J."/>
            <person name="Landis J.B."/>
            <person name="Lin N."/>
            <person name="Zhang H."/>
            <person name="Zhang X."/>
            <person name="Huang J."/>
            <person name="Zhang X."/>
            <person name="Sun H."/>
            <person name="Wang H."/>
        </authorList>
    </citation>
    <scope>NUCLEOTIDE SEQUENCE [LARGE SCALE GENOMIC DNA]</scope>
    <source>
        <strain evidence="2">TB1705</strain>
        <tissue evidence="2">Leaf</tissue>
    </source>
</reference>
<sequence length="237" mass="27773">MVATEPKDEDWKHASRLRVFKFIEPRLTYGTIGGRFKKGENLFVEEAYRQVALDQLQEITDAMMKSFKNSIFGLRTTNTLLNSQSIIEVGKHLFIGIKQMKAYNHFDRVRFSYCLNPKRVQDVICKGSCLYDMLPEEYTFKDIIGKWHVMDFRDKTKIISTNMILIDQRGDQIEASCPKMCMPKFSRYLREDIIIEMKNGYIVFNNGQYAPLDNKLQIQFQDKAIIKQLDDTKDIPL</sequence>
<dbReference type="OrthoDB" id="6474464at2759"/>
<dbReference type="Proteomes" id="UP000541444">
    <property type="component" value="Unassembled WGS sequence"/>
</dbReference>
<dbReference type="InterPro" id="IPR012340">
    <property type="entry name" value="NA-bd_OB-fold"/>
</dbReference>
<dbReference type="AlphaFoldDB" id="A0A7J7MHZ1"/>
<dbReference type="GO" id="GO:0016020">
    <property type="term" value="C:membrane"/>
    <property type="evidence" value="ECO:0007669"/>
    <property type="project" value="InterPro"/>
</dbReference>
<comment type="caution">
    <text evidence="2">The sequence shown here is derived from an EMBL/GenBank/DDBJ whole genome shotgun (WGS) entry which is preliminary data.</text>
</comment>
<proteinExistence type="predicted"/>
<gene>
    <name evidence="2" type="ORF">GIB67_028353</name>
</gene>
<dbReference type="Gene3D" id="2.40.50.140">
    <property type="entry name" value="Nucleic acid-binding proteins"/>
    <property type="match status" value="1"/>
</dbReference>
<organism evidence="2 3">
    <name type="scientific">Kingdonia uniflora</name>
    <dbReference type="NCBI Taxonomy" id="39325"/>
    <lineage>
        <taxon>Eukaryota</taxon>
        <taxon>Viridiplantae</taxon>
        <taxon>Streptophyta</taxon>
        <taxon>Embryophyta</taxon>
        <taxon>Tracheophyta</taxon>
        <taxon>Spermatophyta</taxon>
        <taxon>Magnoliopsida</taxon>
        <taxon>Ranunculales</taxon>
        <taxon>Circaeasteraceae</taxon>
        <taxon>Kingdonia</taxon>
    </lineage>
</organism>